<dbReference type="SUPFAM" id="SSF56059">
    <property type="entry name" value="Glutathione synthetase ATP-binding domain-like"/>
    <property type="match status" value="1"/>
</dbReference>
<evidence type="ECO:0000256" key="3">
    <source>
        <dbReference type="ARBA" id="ARBA00051922"/>
    </source>
</evidence>
<evidence type="ECO:0000256" key="6">
    <source>
        <dbReference type="ARBA" id="ARBA00074400"/>
    </source>
</evidence>
<dbReference type="EMBL" id="PHUJ01000003">
    <property type="protein sequence ID" value="PKB30655.1"/>
    <property type="molecule type" value="Genomic_DNA"/>
</dbReference>
<name>A0AA44ZPG9_PSEA5</name>
<evidence type="ECO:0000256" key="2">
    <source>
        <dbReference type="ARBA" id="ARBA00022840"/>
    </source>
</evidence>
<dbReference type="NCBIfam" id="NF004879">
    <property type="entry name" value="PRK06241.1-4"/>
    <property type="match status" value="1"/>
</dbReference>
<evidence type="ECO:0000256" key="1">
    <source>
        <dbReference type="ARBA" id="ARBA00022741"/>
    </source>
</evidence>
<dbReference type="GO" id="GO:0005524">
    <property type="term" value="F:ATP binding"/>
    <property type="evidence" value="ECO:0007669"/>
    <property type="project" value="UniProtKB-KW"/>
</dbReference>
<dbReference type="InterPro" id="IPR002192">
    <property type="entry name" value="PPDK_AMP/ATP-bd"/>
</dbReference>
<evidence type="ECO:0000256" key="8">
    <source>
        <dbReference type="SAM" id="MobiDB-lite"/>
    </source>
</evidence>
<accession>A0AA44ZPG9</accession>
<keyword evidence="11" id="KW-0670">Pyruvate</keyword>
<sequence length="884" mass="93560">MLLQLGEVGRDRLAVVGGKAAHLGELTRTAGVAVPGGWCVTTEVYRAAVTGAPGFDALLDRLAGLPADDADGLAALAAEVRGLVASRPVPDDVAAAVTAALGRAPAGTAWAVRSSATAEDLPTASFAGQQDSYLNVVGADAVLDRVRDCWASLFTDRAVAYRRRRGLDHRAVAMAVVIQEMVVPDVSGVLFTADPVTSDRTVTVVEAVPGLGEALVSGLVAADAWTVRDTGATAAVVDARTAPRTVAVRPAPGGGTRTEQLGPDNPPLLTEDRVLELVRLGRTIEAGLGSPQDIEWCLSGGRFQVVQSRPITTLFPVPDTGDDRLHVYLSVGYQQMMTDAMRPLGLSLWQMTTPRPMAEAGGRLFVDVTAALGTPSGRDGLLAVMGRSDPLMTDALHTVLDRGAVPLGEDPATPAPVHGAPTTEPLDPDPALVAELVAEGRASVADAARRIHGRVGPELFVAIREDIPELRARLSDPRSTRVFMTAMDAAYWIDEHVGEWLGERPSDVLTRSVPDNVTSQMGLALLDVADAVRPYPAAVALLRGAGDDVLDALGSVEGGTVARDAIVGWLDAYGARCVGEIDISRPRWHERPAALVPLILGHVDGEEPGAGRRRFAHGRREAEATRDDLLARLRAGVDGEARAAETALMIERLRTFIGYREFPKFGMVSRYAVYRAALLAEADRLVAARVLDDRTDAYYLRFDELEQVSRTGHADLALVCARRAEFAAYEALTPPRVLTSDGECLQGSYHRDDVPPGALAGLAVSAGTVEGRARVVADLSGAALEPGDVLVTAYTDPSWTPAFVTIAGLVTEVGGRMTHGAVVAREYGLPAVVGVEGATRLIRDGQRVRVDGGSGLVEILDRDVSRTGDRLRPRDTHTTNGRTP</sequence>
<protein>
    <recommendedName>
        <fullName evidence="6">Rifampicin phosphotransferase</fullName>
        <ecNumber evidence="5">2.7.9.6</ecNumber>
    </recommendedName>
    <alternativeName>
        <fullName evidence="7">Rifampin phosphotransferase</fullName>
    </alternativeName>
</protein>
<feature type="domain" description="Pyruvate phosphate dikinase AMP/ATP-binding" evidence="10">
    <location>
        <begin position="15"/>
        <end position="313"/>
    </location>
</feature>
<dbReference type="Pfam" id="PF01326">
    <property type="entry name" value="PPDK_N"/>
    <property type="match status" value="1"/>
</dbReference>
<dbReference type="InterPro" id="IPR008279">
    <property type="entry name" value="PEP-util_enz_mobile_dom"/>
</dbReference>
<feature type="domain" description="PEP-utilising enzyme mobile" evidence="9">
    <location>
        <begin position="785"/>
        <end position="855"/>
    </location>
</feature>
<dbReference type="FunFam" id="3.30.1490.20:FF:000010">
    <property type="entry name" value="Phosphoenolpyruvate synthase"/>
    <property type="match status" value="1"/>
</dbReference>
<dbReference type="RefSeq" id="WP_301548995.1">
    <property type="nucleotide sequence ID" value="NZ_JBICSI010000003.1"/>
</dbReference>
<dbReference type="GO" id="GO:0016301">
    <property type="term" value="F:kinase activity"/>
    <property type="evidence" value="ECO:0007669"/>
    <property type="project" value="InterPro"/>
</dbReference>
<comment type="caution">
    <text evidence="11">The sequence shown here is derived from an EMBL/GenBank/DDBJ whole genome shotgun (WGS) entry which is preliminary data.</text>
</comment>
<feature type="region of interest" description="Disordered" evidence="8">
    <location>
        <begin position="248"/>
        <end position="268"/>
    </location>
</feature>
<evidence type="ECO:0000259" key="9">
    <source>
        <dbReference type="Pfam" id="PF00391"/>
    </source>
</evidence>
<evidence type="ECO:0000313" key="11">
    <source>
        <dbReference type="EMBL" id="PKB30655.1"/>
    </source>
</evidence>
<dbReference type="Gene3D" id="3.50.30.10">
    <property type="entry name" value="Phosphohistidine domain"/>
    <property type="match status" value="1"/>
</dbReference>
<comment type="similarity">
    <text evidence="4">Belongs to the rifampicin phosphotransferase family.</text>
</comment>
<comment type="catalytic activity">
    <reaction evidence="3">
        <text>rifampicin + ATP + H2O = 21-phosphorifampicin + AMP + phosphate + 2 H(+)</text>
        <dbReference type="Rhea" id="RHEA:56304"/>
        <dbReference type="ChEBI" id="CHEBI:15377"/>
        <dbReference type="ChEBI" id="CHEBI:15378"/>
        <dbReference type="ChEBI" id="CHEBI:30616"/>
        <dbReference type="ChEBI" id="CHEBI:43474"/>
        <dbReference type="ChEBI" id="CHEBI:71365"/>
        <dbReference type="ChEBI" id="CHEBI:140195"/>
        <dbReference type="ChEBI" id="CHEBI:456215"/>
        <dbReference type="EC" id="2.7.9.6"/>
    </reaction>
    <physiologicalReaction direction="left-to-right" evidence="3">
        <dbReference type="Rhea" id="RHEA:56305"/>
    </physiologicalReaction>
</comment>
<evidence type="ECO:0000256" key="5">
    <source>
        <dbReference type="ARBA" id="ARBA00066332"/>
    </source>
</evidence>
<dbReference type="Proteomes" id="UP000232453">
    <property type="component" value="Unassembled WGS sequence"/>
</dbReference>
<dbReference type="InterPro" id="IPR051549">
    <property type="entry name" value="PEP_Utilizing_Enz"/>
</dbReference>
<dbReference type="PANTHER" id="PTHR43615">
    <property type="entry name" value="PHOSPHOENOLPYRUVATE SYNTHASE-RELATED"/>
    <property type="match status" value="1"/>
</dbReference>
<reference evidence="11 12" key="1">
    <citation type="submission" date="2017-11" db="EMBL/GenBank/DDBJ databases">
        <title>Sequencing the genomes of 1000 actinobacteria strains.</title>
        <authorList>
            <person name="Klenk H.-P."/>
        </authorList>
    </citation>
    <scope>NUCLEOTIDE SEQUENCE [LARGE SCALE GENOMIC DNA]</scope>
    <source>
        <strain evidence="11 12">DSM 44104</strain>
    </source>
</reference>
<evidence type="ECO:0000256" key="7">
    <source>
        <dbReference type="ARBA" id="ARBA00076136"/>
    </source>
</evidence>
<dbReference type="Gene3D" id="3.30.470.20">
    <property type="entry name" value="ATP-grasp fold, B domain"/>
    <property type="match status" value="1"/>
</dbReference>
<evidence type="ECO:0000259" key="10">
    <source>
        <dbReference type="Pfam" id="PF01326"/>
    </source>
</evidence>
<dbReference type="NCBIfam" id="NF041857">
    <property type="entry name" value="RIF_Ptrans_rph"/>
    <property type="match status" value="1"/>
</dbReference>
<dbReference type="NCBIfam" id="NF004877">
    <property type="entry name" value="PRK06241.1-2"/>
    <property type="match status" value="1"/>
</dbReference>
<keyword evidence="1" id="KW-0547">Nucleotide-binding</keyword>
<dbReference type="EC" id="2.7.9.6" evidence="5"/>
<organism evidence="11 12">
    <name type="scientific">Pseudonocardia alni</name>
    <name type="common">Amycolata alni</name>
    <dbReference type="NCBI Taxonomy" id="33907"/>
    <lineage>
        <taxon>Bacteria</taxon>
        <taxon>Bacillati</taxon>
        <taxon>Actinomycetota</taxon>
        <taxon>Actinomycetes</taxon>
        <taxon>Pseudonocardiales</taxon>
        <taxon>Pseudonocardiaceae</taxon>
        <taxon>Pseudonocardia</taxon>
    </lineage>
</organism>
<dbReference type="InterPro" id="IPR013815">
    <property type="entry name" value="ATP_grasp_subdomain_1"/>
</dbReference>
<proteinExistence type="inferred from homology"/>
<evidence type="ECO:0000256" key="4">
    <source>
        <dbReference type="ARBA" id="ARBA00061332"/>
    </source>
</evidence>
<dbReference type="AlphaFoldDB" id="A0AA44ZPG9"/>
<dbReference type="SUPFAM" id="SSF52009">
    <property type="entry name" value="Phosphohistidine domain"/>
    <property type="match status" value="1"/>
</dbReference>
<dbReference type="FunFam" id="3.50.30.10:FF:000007">
    <property type="entry name" value="Phosphoenolpyruvate synthase"/>
    <property type="match status" value="1"/>
</dbReference>
<dbReference type="InterPro" id="IPR036637">
    <property type="entry name" value="Phosphohistidine_dom_sf"/>
</dbReference>
<dbReference type="Pfam" id="PF00391">
    <property type="entry name" value="PEP-utilizers"/>
    <property type="match status" value="1"/>
</dbReference>
<evidence type="ECO:0000313" key="12">
    <source>
        <dbReference type="Proteomes" id="UP000232453"/>
    </source>
</evidence>
<gene>
    <name evidence="11" type="ORF">ATL51_2328</name>
</gene>
<dbReference type="Gene3D" id="3.30.1490.20">
    <property type="entry name" value="ATP-grasp fold, A domain"/>
    <property type="match status" value="1"/>
</dbReference>
<keyword evidence="2" id="KW-0067">ATP-binding</keyword>
<dbReference type="PANTHER" id="PTHR43615:SF1">
    <property type="entry name" value="PPDK_N DOMAIN-CONTAINING PROTEIN"/>
    <property type="match status" value="1"/>
</dbReference>